<name>A0A364Y1W4_9BACT</name>
<gene>
    <name evidence="2" type="ORF">DQQ10_14055</name>
</gene>
<dbReference type="EMBL" id="QMFY01000006">
    <property type="protein sequence ID" value="RAW00704.1"/>
    <property type="molecule type" value="Genomic_DNA"/>
</dbReference>
<protein>
    <submittedName>
        <fullName evidence="2">DUF1080 domain-containing protein</fullName>
    </submittedName>
</protein>
<keyword evidence="3" id="KW-1185">Reference proteome</keyword>
<dbReference type="InterPro" id="IPR010496">
    <property type="entry name" value="AL/BT2_dom"/>
</dbReference>
<accession>A0A364Y1W4</accession>
<evidence type="ECO:0000259" key="1">
    <source>
        <dbReference type="Pfam" id="PF06439"/>
    </source>
</evidence>
<dbReference type="GO" id="GO:0016787">
    <property type="term" value="F:hydrolase activity"/>
    <property type="evidence" value="ECO:0007669"/>
    <property type="project" value="InterPro"/>
</dbReference>
<proteinExistence type="predicted"/>
<evidence type="ECO:0000313" key="2">
    <source>
        <dbReference type="EMBL" id="RAW00704.1"/>
    </source>
</evidence>
<evidence type="ECO:0000313" key="3">
    <source>
        <dbReference type="Proteomes" id="UP000251889"/>
    </source>
</evidence>
<reference evidence="2 3" key="1">
    <citation type="submission" date="2018-06" db="EMBL/GenBank/DDBJ databases">
        <title>Chryseolinea flavus sp. nov., a member of the phylum Bacteroidetes isolated from soil.</title>
        <authorList>
            <person name="Li Y."/>
            <person name="Wang J."/>
        </authorList>
    </citation>
    <scope>NUCLEOTIDE SEQUENCE [LARGE SCALE GENOMIC DNA]</scope>
    <source>
        <strain evidence="2 3">SDU1-6</strain>
    </source>
</reference>
<feature type="domain" description="3-keto-alpha-glucoside-1,2-lyase/3-keto-2-hydroxy-glucal hydratase" evidence="1">
    <location>
        <begin position="55"/>
        <end position="253"/>
    </location>
</feature>
<dbReference type="Pfam" id="PF06439">
    <property type="entry name" value="3keto-disac_hyd"/>
    <property type="match status" value="1"/>
</dbReference>
<dbReference type="RefSeq" id="WP_112747505.1">
    <property type="nucleotide sequence ID" value="NZ_QMFY01000006.1"/>
</dbReference>
<sequence>MKKIALFIFIVSCFMACQKAKVKEEINPDTEKEIKLTADAVVADNELTAEEKDAGWKLLFDGKTLDGWRMYKDKENNSWEVDHGTLHCKAFEPKTAEKRADLITTDQYDDFELSFEWKIQKQSNSGVMFRVREDYEEPYATGPEYQILDDVAYADVHESNFTGCLFGMYAAGKKTLNPVGHWNQSQILSKNNHVEHWLNGEKVLQYDINSPTWNEVKSASKWKTFSDYAKAESGHIDLQDHGNEVWFKNIKIKTN</sequence>
<dbReference type="Proteomes" id="UP000251889">
    <property type="component" value="Unassembled WGS sequence"/>
</dbReference>
<dbReference type="OrthoDB" id="9806233at2"/>
<organism evidence="2 3">
    <name type="scientific">Pseudochryseolinea flava</name>
    <dbReference type="NCBI Taxonomy" id="2059302"/>
    <lineage>
        <taxon>Bacteria</taxon>
        <taxon>Pseudomonadati</taxon>
        <taxon>Bacteroidota</taxon>
        <taxon>Cytophagia</taxon>
        <taxon>Cytophagales</taxon>
        <taxon>Fulvivirgaceae</taxon>
        <taxon>Pseudochryseolinea</taxon>
    </lineage>
</organism>
<dbReference type="AlphaFoldDB" id="A0A364Y1W4"/>
<dbReference type="Gene3D" id="2.60.120.560">
    <property type="entry name" value="Exo-inulinase, domain 1"/>
    <property type="match status" value="1"/>
</dbReference>
<comment type="caution">
    <text evidence="2">The sequence shown here is derived from an EMBL/GenBank/DDBJ whole genome shotgun (WGS) entry which is preliminary data.</text>
</comment>